<dbReference type="InterPro" id="IPR000253">
    <property type="entry name" value="FHA_dom"/>
</dbReference>
<dbReference type="AlphaFoldDB" id="A0A0C2D3F3"/>
<organism evidence="3 4">
    <name type="scientific">Enhygromyxa salina</name>
    <dbReference type="NCBI Taxonomy" id="215803"/>
    <lineage>
        <taxon>Bacteria</taxon>
        <taxon>Pseudomonadati</taxon>
        <taxon>Myxococcota</taxon>
        <taxon>Polyangia</taxon>
        <taxon>Nannocystales</taxon>
        <taxon>Nannocystaceae</taxon>
        <taxon>Enhygromyxa</taxon>
    </lineage>
</organism>
<dbReference type="Gene3D" id="2.60.200.20">
    <property type="match status" value="2"/>
</dbReference>
<dbReference type="SUPFAM" id="SSF49879">
    <property type="entry name" value="SMAD/FHA domain"/>
    <property type="match status" value="2"/>
</dbReference>
<dbReference type="Proteomes" id="UP000031599">
    <property type="component" value="Unassembled WGS sequence"/>
</dbReference>
<proteinExistence type="predicted"/>
<comment type="caution">
    <text evidence="3">The sequence shown here is derived from an EMBL/GenBank/DDBJ whole genome shotgun (WGS) entry which is preliminary data.</text>
</comment>
<reference evidence="3 4" key="1">
    <citation type="submission" date="2014-12" db="EMBL/GenBank/DDBJ databases">
        <title>Genome assembly of Enhygromyxa salina DSM 15201.</title>
        <authorList>
            <person name="Sharma G."/>
            <person name="Subramanian S."/>
        </authorList>
    </citation>
    <scope>NUCLEOTIDE SEQUENCE [LARGE SCALE GENOMIC DNA]</scope>
    <source>
        <strain evidence="3 4">DSM 15201</strain>
    </source>
</reference>
<feature type="domain" description="FHA" evidence="2">
    <location>
        <begin position="196"/>
        <end position="241"/>
    </location>
</feature>
<evidence type="ECO:0000259" key="2">
    <source>
        <dbReference type="PROSITE" id="PS50006"/>
    </source>
</evidence>
<dbReference type="EMBL" id="JMCC02000068">
    <property type="protein sequence ID" value="KIG14667.1"/>
    <property type="molecule type" value="Genomic_DNA"/>
</dbReference>
<dbReference type="SMART" id="SM00240">
    <property type="entry name" value="FHA"/>
    <property type="match status" value="2"/>
</dbReference>
<feature type="compositionally biased region" description="Pro residues" evidence="1">
    <location>
        <begin position="1"/>
        <end position="22"/>
    </location>
</feature>
<gene>
    <name evidence="3" type="ORF">DB30_06478</name>
</gene>
<feature type="domain" description="FHA" evidence="2">
    <location>
        <begin position="80"/>
        <end position="129"/>
    </location>
</feature>
<evidence type="ECO:0000313" key="4">
    <source>
        <dbReference type="Proteomes" id="UP000031599"/>
    </source>
</evidence>
<dbReference type="InterPro" id="IPR008984">
    <property type="entry name" value="SMAD_FHA_dom_sf"/>
</dbReference>
<evidence type="ECO:0000256" key="1">
    <source>
        <dbReference type="SAM" id="MobiDB-lite"/>
    </source>
</evidence>
<dbReference type="CDD" id="cd00060">
    <property type="entry name" value="FHA"/>
    <property type="match status" value="2"/>
</dbReference>
<accession>A0A0C2D3F3</accession>
<feature type="region of interest" description="Disordered" evidence="1">
    <location>
        <begin position="1"/>
        <end position="38"/>
    </location>
</feature>
<dbReference type="PROSITE" id="PS50006">
    <property type="entry name" value="FHA_DOMAIN"/>
    <property type="match status" value="2"/>
</dbReference>
<sequence length="267" mass="28751">MAPPPQAPPAAAPPPQAPPAAAPPLRFDPNTGQPLDDDNKQAVKTMFFGALQQQAVAPRLVVIKGEGGDGVTYHLSGTTHIVGRTQGDIKFSEDVFLTPEHAKFSVQSGRLFVQDLSNNNGVFVRIKRPTPLDHGDLFLVGEQLLELDSEALPEYGANEAGTYFYGSPRPDGAFRVIQLLAGGGQGLVKSANATTMTMGREANDLDFPDDRFISGHHAKLDLSDDAKVLLTDTGSRNGTFVRIKGAQELFHGDYLFVGQQLFRVEIS</sequence>
<name>A0A0C2D3F3_9BACT</name>
<protein>
    <submittedName>
        <fullName evidence="3">FHA domain protein</fullName>
    </submittedName>
</protein>
<dbReference type="Pfam" id="PF00498">
    <property type="entry name" value="FHA"/>
    <property type="match status" value="2"/>
</dbReference>
<dbReference type="RefSeq" id="WP_052553211.1">
    <property type="nucleotide sequence ID" value="NZ_JMCC02000068.1"/>
</dbReference>
<evidence type="ECO:0000313" key="3">
    <source>
        <dbReference type="EMBL" id="KIG14667.1"/>
    </source>
</evidence>